<feature type="transmembrane region" description="Helical" evidence="1">
    <location>
        <begin position="20"/>
        <end position="45"/>
    </location>
</feature>
<comment type="caution">
    <text evidence="2">The sequence shown here is derived from an EMBL/GenBank/DDBJ whole genome shotgun (WGS) entry which is preliminary data.</text>
</comment>
<keyword evidence="1" id="KW-0812">Transmembrane</keyword>
<dbReference type="InterPro" id="IPR036396">
    <property type="entry name" value="Cyt_P450_sf"/>
</dbReference>
<dbReference type="Gene3D" id="1.10.630.10">
    <property type="entry name" value="Cytochrome P450"/>
    <property type="match status" value="1"/>
</dbReference>
<accession>A0ABQ5S8Q7</accession>
<reference evidence="2 3" key="1">
    <citation type="journal article" date="2023" name="IScience">
        <title>Expanded male sex-determining region conserved during the evolution of homothallism in the green alga Volvox.</title>
        <authorList>
            <person name="Yamamoto K."/>
            <person name="Matsuzaki R."/>
            <person name="Mahakham W."/>
            <person name="Heman W."/>
            <person name="Sekimoto H."/>
            <person name="Kawachi M."/>
            <person name="Minakuchi Y."/>
            <person name="Toyoda A."/>
            <person name="Nozaki H."/>
        </authorList>
    </citation>
    <scope>NUCLEOTIDE SEQUENCE [LARGE SCALE GENOMIC DNA]</scope>
    <source>
        <strain evidence="2 3">NIES-4468</strain>
    </source>
</reference>
<sequence length="153" mass="17621">SRLCQFLSAVLNQMTSWKDMLPAVGTAMHVLAALVFSVMFVIPWVQLKLAQLGRIPGPIFWLPLIGETPQLMQSPFKYMWKRWLSYGGIFRTSLLGQQVYVVGTQDILRSVWSDEEAFEFHVPGKTFSMLITDIRHLREPRQHAFLGVGWARR</sequence>
<dbReference type="Proteomes" id="UP001165090">
    <property type="component" value="Unassembled WGS sequence"/>
</dbReference>
<feature type="non-terminal residue" evidence="2">
    <location>
        <position position="1"/>
    </location>
</feature>
<proteinExistence type="predicted"/>
<name>A0ABQ5S8Q7_9CHLO</name>
<evidence type="ECO:0000313" key="2">
    <source>
        <dbReference type="EMBL" id="GLI65888.1"/>
    </source>
</evidence>
<dbReference type="EMBL" id="BSDZ01000026">
    <property type="protein sequence ID" value="GLI65888.1"/>
    <property type="molecule type" value="Genomic_DNA"/>
</dbReference>
<keyword evidence="1" id="KW-1133">Transmembrane helix</keyword>
<evidence type="ECO:0008006" key="4">
    <source>
        <dbReference type="Google" id="ProtNLM"/>
    </source>
</evidence>
<dbReference type="SUPFAM" id="SSF48264">
    <property type="entry name" value="Cytochrome P450"/>
    <property type="match status" value="1"/>
</dbReference>
<evidence type="ECO:0000313" key="3">
    <source>
        <dbReference type="Proteomes" id="UP001165090"/>
    </source>
</evidence>
<gene>
    <name evidence="2" type="ORF">VaNZ11_009527</name>
</gene>
<keyword evidence="3" id="KW-1185">Reference proteome</keyword>
<keyword evidence="1" id="KW-0472">Membrane</keyword>
<evidence type="ECO:0000256" key="1">
    <source>
        <dbReference type="SAM" id="Phobius"/>
    </source>
</evidence>
<protein>
    <recommendedName>
        <fullName evidence="4">Cytochrome P450</fullName>
    </recommendedName>
</protein>
<organism evidence="2 3">
    <name type="scientific">Volvox africanus</name>
    <dbReference type="NCBI Taxonomy" id="51714"/>
    <lineage>
        <taxon>Eukaryota</taxon>
        <taxon>Viridiplantae</taxon>
        <taxon>Chlorophyta</taxon>
        <taxon>core chlorophytes</taxon>
        <taxon>Chlorophyceae</taxon>
        <taxon>CS clade</taxon>
        <taxon>Chlamydomonadales</taxon>
        <taxon>Volvocaceae</taxon>
        <taxon>Volvox</taxon>
    </lineage>
</organism>